<comment type="caution">
    <text evidence="1">The sequence shown here is derived from an EMBL/GenBank/DDBJ whole genome shotgun (WGS) entry which is preliminary data.</text>
</comment>
<dbReference type="Proteomes" id="UP000746420">
    <property type="component" value="Unassembled WGS sequence"/>
</dbReference>
<dbReference type="InterPro" id="IPR031882">
    <property type="entry name" value="DUF4762"/>
</dbReference>
<proteinExistence type="predicted"/>
<reference evidence="1 2" key="1">
    <citation type="submission" date="2021-03" db="EMBL/GenBank/DDBJ databases">
        <title>Tenobrionicola molitorae gen. nov., sp. nov. and Tenobrionicola larvae sp. nov., isolated from larvae of the mealworm Tenobrio molitor L., a proposal to transfer Erwinia teleogrylli Liu et al. 2016 to a new genus Entomohabitans as Entomohabitans teleogrylli comb. nov.</title>
        <authorList>
            <person name="Lee S.D."/>
            <person name="Yang H.L."/>
            <person name="Kim I.S."/>
        </authorList>
    </citation>
    <scope>NUCLEOTIDE SEQUENCE [LARGE SCALE GENOMIC DNA]</scope>
    <source>
        <strain evidence="1 2">YMB-R21</strain>
    </source>
</reference>
<dbReference type="Pfam" id="PF15959">
    <property type="entry name" value="DUF4762"/>
    <property type="match status" value="1"/>
</dbReference>
<dbReference type="EMBL" id="JAGFEW010000022">
    <property type="protein sequence ID" value="MBV5096248.1"/>
    <property type="molecule type" value="Genomic_DNA"/>
</dbReference>
<accession>A0A949Q8Y0</accession>
<dbReference type="RefSeq" id="WP_249938888.1">
    <property type="nucleotide sequence ID" value="NZ_JAGFEW010000022.1"/>
</dbReference>
<sequence length="64" mass="7000">MKKINNLEASGIVGGTCYTNCVNSYMTLTIGADTSCKLVTTCTDKRGNLRQTFRDTNAMNCRIS</sequence>
<protein>
    <submittedName>
        <fullName evidence="1">DUF4762 family protein</fullName>
    </submittedName>
</protein>
<gene>
    <name evidence="1" type="ORF">JZ788_11005</name>
</gene>
<evidence type="ECO:0000313" key="2">
    <source>
        <dbReference type="Proteomes" id="UP000746420"/>
    </source>
</evidence>
<organism evidence="1 2">
    <name type="scientific">Tenebrionicola larvae</name>
    <dbReference type="NCBI Taxonomy" id="2815733"/>
    <lineage>
        <taxon>Bacteria</taxon>
        <taxon>Pseudomonadati</taxon>
        <taxon>Pseudomonadota</taxon>
        <taxon>Gammaproteobacteria</taxon>
        <taxon>Enterobacterales</taxon>
        <taxon>Enterobacteriaceae</taxon>
        <taxon>Tenebrionibacter/Tenebrionicola group</taxon>
        <taxon>Tenebrionicola</taxon>
    </lineage>
</organism>
<name>A0A949Q8Y0_9ENTR</name>
<dbReference type="AlphaFoldDB" id="A0A949Q8Y0"/>
<evidence type="ECO:0000313" key="1">
    <source>
        <dbReference type="EMBL" id="MBV5096248.1"/>
    </source>
</evidence>
<keyword evidence="2" id="KW-1185">Reference proteome</keyword>